<comment type="caution">
    <text evidence="6">The sequence shown here is derived from an EMBL/GenBank/DDBJ whole genome shotgun (WGS) entry which is preliminary data.</text>
</comment>
<dbReference type="PANTHER" id="PTHR46040:SF3">
    <property type="entry name" value="HIGH MOBILITY GROUP PROTEIN 2"/>
    <property type="match status" value="1"/>
</dbReference>
<proteinExistence type="predicted"/>
<evidence type="ECO:0000313" key="7">
    <source>
        <dbReference type="Proteomes" id="UP001470230"/>
    </source>
</evidence>
<evidence type="ECO:0000256" key="2">
    <source>
        <dbReference type="ARBA" id="ARBA00023242"/>
    </source>
</evidence>
<name>A0ABR2H6F3_9EUKA</name>
<dbReference type="PANTHER" id="PTHR46040">
    <property type="entry name" value="HIGH MOBILITY GROUP PROTEIN 2"/>
    <property type="match status" value="1"/>
</dbReference>
<evidence type="ECO:0000256" key="1">
    <source>
        <dbReference type="ARBA" id="ARBA00023125"/>
    </source>
</evidence>
<feature type="compositionally biased region" description="Polar residues" evidence="4">
    <location>
        <begin position="154"/>
        <end position="168"/>
    </location>
</feature>
<dbReference type="PROSITE" id="PS50118">
    <property type="entry name" value="HMG_BOX_2"/>
    <property type="match status" value="1"/>
</dbReference>
<dbReference type="InterPro" id="IPR051965">
    <property type="entry name" value="ChromReg_NeuronalGeneExpr"/>
</dbReference>
<dbReference type="Gene3D" id="1.10.30.10">
    <property type="entry name" value="High mobility group box domain"/>
    <property type="match status" value="1"/>
</dbReference>
<accession>A0ABR2H6F3</accession>
<keyword evidence="1 3" id="KW-0238">DNA-binding</keyword>
<gene>
    <name evidence="6" type="ORF">M9Y10_027357</name>
</gene>
<evidence type="ECO:0000256" key="4">
    <source>
        <dbReference type="SAM" id="MobiDB-lite"/>
    </source>
</evidence>
<dbReference type="InterPro" id="IPR036910">
    <property type="entry name" value="HMG_box_dom_sf"/>
</dbReference>
<organism evidence="6 7">
    <name type="scientific">Tritrichomonas musculus</name>
    <dbReference type="NCBI Taxonomy" id="1915356"/>
    <lineage>
        <taxon>Eukaryota</taxon>
        <taxon>Metamonada</taxon>
        <taxon>Parabasalia</taxon>
        <taxon>Tritrichomonadida</taxon>
        <taxon>Tritrichomonadidae</taxon>
        <taxon>Tritrichomonas</taxon>
    </lineage>
</organism>
<feature type="domain" description="HMG box" evidence="5">
    <location>
        <begin position="92"/>
        <end position="146"/>
    </location>
</feature>
<protein>
    <submittedName>
        <fullName evidence="6">Protein polybromo-1</fullName>
    </submittedName>
</protein>
<dbReference type="Proteomes" id="UP001470230">
    <property type="component" value="Unassembled WGS sequence"/>
</dbReference>
<keyword evidence="2 3" id="KW-0539">Nucleus</keyword>
<evidence type="ECO:0000259" key="5">
    <source>
        <dbReference type="PROSITE" id="PS50118"/>
    </source>
</evidence>
<evidence type="ECO:0000313" key="6">
    <source>
        <dbReference type="EMBL" id="KAK8841157.1"/>
    </source>
</evidence>
<dbReference type="Pfam" id="PF09011">
    <property type="entry name" value="HMG_box_2"/>
    <property type="match status" value="1"/>
</dbReference>
<reference evidence="6 7" key="1">
    <citation type="submission" date="2024-04" db="EMBL/GenBank/DDBJ databases">
        <title>Tritrichomonas musculus Genome.</title>
        <authorList>
            <person name="Alves-Ferreira E."/>
            <person name="Grigg M."/>
            <person name="Lorenzi H."/>
            <person name="Galac M."/>
        </authorList>
    </citation>
    <scope>NUCLEOTIDE SEQUENCE [LARGE SCALE GENOMIC DNA]</scope>
    <source>
        <strain evidence="6 7">EAF2021</strain>
    </source>
</reference>
<evidence type="ECO:0000256" key="3">
    <source>
        <dbReference type="PROSITE-ProRule" id="PRU00267"/>
    </source>
</evidence>
<feature type="region of interest" description="Disordered" evidence="4">
    <location>
        <begin position="146"/>
        <end position="173"/>
    </location>
</feature>
<dbReference type="EMBL" id="JAPFFF010000042">
    <property type="protein sequence ID" value="KAK8841157.1"/>
    <property type="molecule type" value="Genomic_DNA"/>
</dbReference>
<dbReference type="SUPFAM" id="SSF47095">
    <property type="entry name" value="HMG-box"/>
    <property type="match status" value="1"/>
</dbReference>
<feature type="DNA-binding region" description="HMG box" evidence="3">
    <location>
        <begin position="92"/>
        <end position="146"/>
    </location>
</feature>
<sequence>MYKWEPSLFSGDFISVDLQNPIYGFNYDKNPVTRSISATDTEGFSQFQPILLDHKNDTANIEYNPLDVFNNALRYQSANSKPRQTKTVNRKAPNYRSGYLLYSQEMRPIIQRRNPDLPFGEVTKIVAQSWNELSSVEQEDFTHRARFNPDSNEDNNSQDLGNQNTINSHGDDVGLTMGDAGASGLYNLGLGGHYQT</sequence>
<keyword evidence="7" id="KW-1185">Reference proteome</keyword>
<dbReference type="CDD" id="cd00084">
    <property type="entry name" value="HMG-box_SF"/>
    <property type="match status" value="1"/>
</dbReference>
<dbReference type="SMART" id="SM00398">
    <property type="entry name" value="HMG"/>
    <property type="match status" value="1"/>
</dbReference>
<dbReference type="InterPro" id="IPR009071">
    <property type="entry name" value="HMG_box_dom"/>
</dbReference>